<sequence length="670" mass="74899">MLKDPMVALPPEVTTIVLSFVDVLTLMHARRIAKHWKALIDDSGDDIWRGVALHLGLTRTFDADLPPSIAAPQEQPLSKFANEAIMSTTGYFEELKSFRNLCYRYARLAVSWNTSGIVDESEWESPTARIWPTGCILEVNDQIGHRIQLSPDTGSVEAVTYDWEDGVPQASGTVRSYPMKHLTSERTEDARSWTSVQEIGRGPSLPPFAHLEGDAGYLLACAHDFLDSIIVWKKSRQLNAYEEVGSLVTPHGMGHPRASRFRYPTCVAATLDRESKKWFIVGWDVTRLAVSFSFPLDPERGACEYVELDGKGMIFVCHAIGFAVYSLKGETQLWMGFKLISKHDDGSGYEFKHWAQPAEKFGKYHVAQAEIQHALRDLQHVRTPLEWSVEEDCCRAGSSQPIEENSLATILLCQAALFSRSIHPDTKTDTLVVGCDWGLILLRPYSALAQEHSKGVIEVARIGLQDFLPRFINGFGEPPNQRYHMYMAVSDGRVCYGNYDGRYRSSEDTFIIDLATDRLNPSQTAGTFENVKVWHWQARQPEENDELLVSCLQMDASGVYVCRPADALVYSDFGMAAKCRPDDLGRHAKQEIIYKETEQRVLAEHAAIDERHRQERLNAAAAAAAQPEAEAHAPPGAAVEVIEDPNDPDQHPSDEDAMQVDEAPPQDDVA</sequence>
<dbReference type="AlphaFoldDB" id="A0A316VRV8"/>
<evidence type="ECO:0000259" key="2">
    <source>
        <dbReference type="PROSITE" id="PS50181"/>
    </source>
</evidence>
<reference evidence="3 4" key="1">
    <citation type="journal article" date="2018" name="Mol. Biol. Evol.">
        <title>Broad Genomic Sampling Reveals a Smut Pathogenic Ancestry of the Fungal Clade Ustilaginomycotina.</title>
        <authorList>
            <person name="Kijpornyongpan T."/>
            <person name="Mondo S.J."/>
            <person name="Barry K."/>
            <person name="Sandor L."/>
            <person name="Lee J."/>
            <person name="Lipzen A."/>
            <person name="Pangilinan J."/>
            <person name="LaButti K."/>
            <person name="Hainaut M."/>
            <person name="Henrissat B."/>
            <person name="Grigoriev I.V."/>
            <person name="Spatafora J.W."/>
            <person name="Aime M.C."/>
        </authorList>
    </citation>
    <scope>NUCLEOTIDE SEQUENCE [LARGE SCALE GENOMIC DNA]</scope>
    <source>
        <strain evidence="3 4">MCA 4658</strain>
    </source>
</reference>
<dbReference type="RefSeq" id="XP_025366303.1">
    <property type="nucleotide sequence ID" value="XM_025514925.1"/>
</dbReference>
<dbReference type="InterPro" id="IPR036047">
    <property type="entry name" value="F-box-like_dom_sf"/>
</dbReference>
<dbReference type="STRING" id="1522189.A0A316VRV8"/>
<dbReference type="InParanoid" id="A0A316VRV8"/>
<gene>
    <name evidence="3" type="ORF">IE81DRAFT_326837</name>
</gene>
<keyword evidence="4" id="KW-1185">Reference proteome</keyword>
<organism evidence="3 4">
    <name type="scientific">Ceraceosorus guamensis</name>
    <dbReference type="NCBI Taxonomy" id="1522189"/>
    <lineage>
        <taxon>Eukaryota</taxon>
        <taxon>Fungi</taxon>
        <taxon>Dikarya</taxon>
        <taxon>Basidiomycota</taxon>
        <taxon>Ustilaginomycotina</taxon>
        <taxon>Exobasidiomycetes</taxon>
        <taxon>Ceraceosorales</taxon>
        <taxon>Ceraceosoraceae</taxon>
        <taxon>Ceraceosorus</taxon>
    </lineage>
</organism>
<dbReference type="SUPFAM" id="SSF81383">
    <property type="entry name" value="F-box domain"/>
    <property type="match status" value="1"/>
</dbReference>
<feature type="compositionally biased region" description="Low complexity" evidence="1">
    <location>
        <begin position="621"/>
        <end position="640"/>
    </location>
</feature>
<dbReference type="GeneID" id="37036795"/>
<evidence type="ECO:0000313" key="3">
    <source>
        <dbReference type="EMBL" id="PWN39143.1"/>
    </source>
</evidence>
<dbReference type="Pfam" id="PF00646">
    <property type="entry name" value="F-box"/>
    <property type="match status" value="1"/>
</dbReference>
<feature type="region of interest" description="Disordered" evidence="1">
    <location>
        <begin position="621"/>
        <end position="670"/>
    </location>
</feature>
<dbReference type="Proteomes" id="UP000245783">
    <property type="component" value="Unassembled WGS sequence"/>
</dbReference>
<feature type="domain" description="F-box" evidence="2">
    <location>
        <begin position="3"/>
        <end position="51"/>
    </location>
</feature>
<protein>
    <recommendedName>
        <fullName evidence="2">F-box domain-containing protein</fullName>
    </recommendedName>
</protein>
<evidence type="ECO:0000256" key="1">
    <source>
        <dbReference type="SAM" id="MobiDB-lite"/>
    </source>
</evidence>
<name>A0A316VRV8_9BASI</name>
<proteinExistence type="predicted"/>
<dbReference type="OrthoDB" id="550575at2759"/>
<dbReference type="EMBL" id="KZ819491">
    <property type="protein sequence ID" value="PWN39143.1"/>
    <property type="molecule type" value="Genomic_DNA"/>
</dbReference>
<evidence type="ECO:0000313" key="4">
    <source>
        <dbReference type="Proteomes" id="UP000245783"/>
    </source>
</evidence>
<dbReference type="PROSITE" id="PS50181">
    <property type="entry name" value="FBOX"/>
    <property type="match status" value="1"/>
</dbReference>
<dbReference type="InterPro" id="IPR001810">
    <property type="entry name" value="F-box_dom"/>
</dbReference>
<accession>A0A316VRV8</accession>
<dbReference type="Gene3D" id="1.20.1280.50">
    <property type="match status" value="1"/>
</dbReference>